<sequence>MTEPLLKSASVGKSYPHTVRSSQRLRAFWQILTRGQTEGGTTVLESIDFEVRRGESLAIVGANGAGKSTLLKVITGVLAPSSGVIERNGSQAALLELGAGFDPEYTGLENLRMNAAFLGLGRKEVDEKLDDILAFADIGESIHEPIKHYSSGMVVRLGFAVVAAVTPDLLITDEVLAVGDESFQKKCIRWIENYLEQGGTLLMVSHNMYQVQKLCRHALWLEGGRARALGDVFEVTQAYLAWHERRDAEAVSQSSGHATAQMYGVKTLEIVSAEAGEPRLTMGDELLVRMALRSPDDRAPVALVGLVRADGTPIYGVASDHDQVALQDGSDGCYHLALRFPDLPLLPGGYVVRGHAMDPEGLRVHDTAEVTFTVTGRSRELGLVRLQHHWEI</sequence>
<evidence type="ECO:0000256" key="3">
    <source>
        <dbReference type="ARBA" id="ARBA00022741"/>
    </source>
</evidence>
<comment type="caution">
    <text evidence="6">The sequence shown here is derived from an EMBL/GenBank/DDBJ whole genome shotgun (WGS) entry which is preliminary data.</text>
</comment>
<dbReference type="CDD" id="cd03220">
    <property type="entry name" value="ABC_KpsT_Wzt"/>
    <property type="match status" value="1"/>
</dbReference>
<dbReference type="GO" id="GO:0140359">
    <property type="term" value="F:ABC-type transporter activity"/>
    <property type="evidence" value="ECO:0007669"/>
    <property type="project" value="InterPro"/>
</dbReference>
<evidence type="ECO:0000256" key="4">
    <source>
        <dbReference type="ARBA" id="ARBA00022840"/>
    </source>
</evidence>
<dbReference type="Proteomes" id="UP000484885">
    <property type="component" value="Unassembled WGS sequence"/>
</dbReference>
<dbReference type="SMART" id="SM00382">
    <property type="entry name" value="AAA"/>
    <property type="match status" value="1"/>
</dbReference>
<accession>A0A845UWJ7</accession>
<dbReference type="SUPFAM" id="SSF52540">
    <property type="entry name" value="P-loop containing nucleoside triphosphate hydrolases"/>
    <property type="match status" value="1"/>
</dbReference>
<comment type="similarity">
    <text evidence="1">Belongs to the ABC transporter superfamily.</text>
</comment>
<keyword evidence="7" id="KW-1185">Reference proteome</keyword>
<name>A0A845UWJ7_9GAMM</name>
<proteinExistence type="inferred from homology"/>
<keyword evidence="4 6" id="KW-0067">ATP-binding</keyword>
<gene>
    <name evidence="6" type="ORF">G3I74_04465</name>
</gene>
<dbReference type="InterPro" id="IPR029439">
    <property type="entry name" value="Wzt_C"/>
</dbReference>
<keyword evidence="3" id="KW-0547">Nucleotide-binding</keyword>
<dbReference type="GO" id="GO:0016020">
    <property type="term" value="C:membrane"/>
    <property type="evidence" value="ECO:0007669"/>
    <property type="project" value="InterPro"/>
</dbReference>
<dbReference type="InterPro" id="IPR015860">
    <property type="entry name" value="ABC_transpr_TagH-like"/>
</dbReference>
<dbReference type="InterPro" id="IPR003593">
    <property type="entry name" value="AAA+_ATPase"/>
</dbReference>
<evidence type="ECO:0000259" key="5">
    <source>
        <dbReference type="PROSITE" id="PS50893"/>
    </source>
</evidence>
<dbReference type="InterPro" id="IPR050683">
    <property type="entry name" value="Bact_Polysacc_Export_ATP-bd"/>
</dbReference>
<dbReference type="Gene3D" id="3.40.50.300">
    <property type="entry name" value="P-loop containing nucleotide triphosphate hydrolases"/>
    <property type="match status" value="1"/>
</dbReference>
<dbReference type="GO" id="GO:0016887">
    <property type="term" value="F:ATP hydrolysis activity"/>
    <property type="evidence" value="ECO:0007669"/>
    <property type="project" value="InterPro"/>
</dbReference>
<dbReference type="InterPro" id="IPR027417">
    <property type="entry name" value="P-loop_NTPase"/>
</dbReference>
<dbReference type="PROSITE" id="PS50893">
    <property type="entry name" value="ABC_TRANSPORTER_2"/>
    <property type="match status" value="1"/>
</dbReference>
<dbReference type="PANTHER" id="PTHR46743:SF2">
    <property type="entry name" value="TEICHOIC ACIDS EXPORT ATP-BINDING PROTEIN TAGH"/>
    <property type="match status" value="1"/>
</dbReference>
<dbReference type="CDD" id="cd10147">
    <property type="entry name" value="Wzt_C-like"/>
    <property type="match status" value="1"/>
</dbReference>
<dbReference type="PANTHER" id="PTHR46743">
    <property type="entry name" value="TEICHOIC ACIDS EXPORT ATP-BINDING PROTEIN TAGH"/>
    <property type="match status" value="1"/>
</dbReference>
<dbReference type="EMBL" id="JAAGSC010000034">
    <property type="protein sequence ID" value="NDY94978.1"/>
    <property type="molecule type" value="Genomic_DNA"/>
</dbReference>
<organism evidence="6 7">
    <name type="scientific">Wenzhouxiangella limi</name>
    <dbReference type="NCBI Taxonomy" id="2707351"/>
    <lineage>
        <taxon>Bacteria</taxon>
        <taxon>Pseudomonadati</taxon>
        <taxon>Pseudomonadota</taxon>
        <taxon>Gammaproteobacteria</taxon>
        <taxon>Chromatiales</taxon>
        <taxon>Wenzhouxiangellaceae</taxon>
        <taxon>Wenzhouxiangella</taxon>
    </lineage>
</organism>
<feature type="domain" description="ABC transporter" evidence="5">
    <location>
        <begin position="19"/>
        <end position="248"/>
    </location>
</feature>
<dbReference type="GO" id="GO:0005524">
    <property type="term" value="F:ATP binding"/>
    <property type="evidence" value="ECO:0007669"/>
    <property type="project" value="UniProtKB-KW"/>
</dbReference>
<evidence type="ECO:0000256" key="2">
    <source>
        <dbReference type="ARBA" id="ARBA00022448"/>
    </source>
</evidence>
<dbReference type="InterPro" id="IPR003439">
    <property type="entry name" value="ABC_transporter-like_ATP-bd"/>
</dbReference>
<protein>
    <submittedName>
        <fullName evidence="6">ABC transporter ATP-binding protein</fullName>
    </submittedName>
</protein>
<evidence type="ECO:0000256" key="1">
    <source>
        <dbReference type="ARBA" id="ARBA00005417"/>
    </source>
</evidence>
<evidence type="ECO:0000313" key="7">
    <source>
        <dbReference type="Proteomes" id="UP000484885"/>
    </source>
</evidence>
<reference evidence="6 7" key="1">
    <citation type="submission" date="2020-02" db="EMBL/GenBank/DDBJ databases">
        <authorList>
            <person name="Zhang X.-Y."/>
        </authorList>
    </citation>
    <scope>NUCLEOTIDE SEQUENCE [LARGE SCALE GENOMIC DNA]</scope>
    <source>
        <strain evidence="6 7">C33</strain>
    </source>
</reference>
<keyword evidence="2" id="KW-0813">Transport</keyword>
<dbReference type="Pfam" id="PF00005">
    <property type="entry name" value="ABC_tran"/>
    <property type="match status" value="1"/>
</dbReference>
<evidence type="ECO:0000313" key="6">
    <source>
        <dbReference type="EMBL" id="NDY94978.1"/>
    </source>
</evidence>
<dbReference type="AlphaFoldDB" id="A0A845UWJ7"/>